<organism evidence="5 6">
    <name type="scientific">Labeo rohita</name>
    <name type="common">Indian major carp</name>
    <name type="synonym">Cyprinus rohita</name>
    <dbReference type="NCBI Taxonomy" id="84645"/>
    <lineage>
        <taxon>Eukaryota</taxon>
        <taxon>Metazoa</taxon>
        <taxon>Chordata</taxon>
        <taxon>Craniata</taxon>
        <taxon>Vertebrata</taxon>
        <taxon>Euteleostomi</taxon>
        <taxon>Actinopterygii</taxon>
        <taxon>Neopterygii</taxon>
        <taxon>Teleostei</taxon>
        <taxon>Ostariophysi</taxon>
        <taxon>Cypriniformes</taxon>
        <taxon>Cyprinidae</taxon>
        <taxon>Labeoninae</taxon>
        <taxon>Labeonini</taxon>
        <taxon>Labeo</taxon>
    </lineage>
</organism>
<dbReference type="SUPFAM" id="SSF56672">
    <property type="entry name" value="DNA/RNA polymerases"/>
    <property type="match status" value="1"/>
</dbReference>
<dbReference type="Gene3D" id="3.10.10.10">
    <property type="entry name" value="HIV Type 1 Reverse Transcriptase, subunit A, domain 1"/>
    <property type="match status" value="1"/>
</dbReference>
<dbReference type="InterPro" id="IPR013783">
    <property type="entry name" value="Ig-like_fold"/>
</dbReference>
<evidence type="ECO:0000256" key="1">
    <source>
        <dbReference type="ARBA" id="ARBA00010879"/>
    </source>
</evidence>
<dbReference type="PROSITE" id="PS50878">
    <property type="entry name" value="RT_POL"/>
    <property type="match status" value="1"/>
</dbReference>
<dbReference type="SMART" id="SM00409">
    <property type="entry name" value="IG"/>
    <property type="match status" value="2"/>
</dbReference>
<feature type="region of interest" description="Disordered" evidence="3">
    <location>
        <begin position="1"/>
        <end position="22"/>
    </location>
</feature>
<accession>A0A498M4F2</accession>
<feature type="compositionally biased region" description="Basic residues" evidence="3">
    <location>
        <begin position="1"/>
        <end position="10"/>
    </location>
</feature>
<proteinExistence type="inferred from homology"/>
<keyword evidence="6" id="KW-1185">Reference proteome</keyword>
<dbReference type="EMBL" id="QBIY01012910">
    <property type="protein sequence ID" value="RXN14312.1"/>
    <property type="molecule type" value="Genomic_DNA"/>
</dbReference>
<dbReference type="InterPro" id="IPR043128">
    <property type="entry name" value="Rev_trsase/Diguanyl_cyclase"/>
</dbReference>
<comment type="similarity">
    <text evidence="1">Belongs to the beta type-B retroviral polymerase family. HERV class-II K(HML-2) pol subfamily.</text>
</comment>
<dbReference type="PANTHER" id="PTHR37984">
    <property type="entry name" value="PROTEIN CBG26694"/>
    <property type="match status" value="1"/>
</dbReference>
<dbReference type="InterPro" id="IPR003599">
    <property type="entry name" value="Ig_sub"/>
</dbReference>
<dbReference type="InterPro" id="IPR043502">
    <property type="entry name" value="DNA/RNA_pol_sf"/>
</dbReference>
<dbReference type="Gene3D" id="2.60.40.10">
    <property type="entry name" value="Immunoglobulins"/>
    <property type="match status" value="2"/>
</dbReference>
<dbReference type="GO" id="GO:0004523">
    <property type="term" value="F:RNA-DNA hybrid ribonuclease activity"/>
    <property type="evidence" value="ECO:0007669"/>
    <property type="project" value="UniProtKB-EC"/>
</dbReference>
<sequence length="1265" mass="143757">MHSVKGRYIKQRIETDDDAPVPKPEIQIDRRGKNPDVVRLICEYNETVIWKNSTGKILKGSNHNPKGEFITVENKRNPDNFYTCTLKNAVSEETSDRVYERKLFKNEDEMKAVGDTVSFRPTNINPPVTSIMWKHRSSSGVVVKVIEWDDDGFNTPSPRFKNITTLDEKTGQITITNLAVEHSGVYTIDINSKEQEQRFNLKVKGRVLARNRIRMKQIYRVPFERNSERVKQLRYDYVQRVMELEADVMGHEQVFVDEAGFNLTKTRRRGRNIIGHRAIINVPGQRGGQNEKEVFGALGGEVSFGPGNLNPGVTSIIWKQRSSSGVVVKAIEWDDDGLNIPNPGFRGITKLDRQTGQITISNLNADHSGVYTIDINSKEQEQRFRLELLPPVPKPVIKIDRTDKYPNVVYLICEYSEQIIWKNSAGENLVIAENHPKGKFITVKQNGNPESYYTCTLKNAVSEATSDPVYKRDLFEEPQEDPFDYWLRLNSTADITAECLKQQGKVLDNQLIEVTRMFIRNCPNSDLALTFRSKTIDKWTAYEVQEILNEYHSEKNLRATGKGNRPSDCEKKFSVNEIPVEKDLIPKALIDSGSMACTISESAEESLLKSNPDMTSQSAQDVVIVGCGGHRVTPTAVYDLKATVYGCSMIIPALVVLGQTEEMILGTNVIKRLLTQLRETNGYWKLMSKSGNNENDECSLFLSLFSNTERRRVESIPEKVGTVKLQRSVTLEPQTEHLVWGKLPQSSVLSVGSTVIVEPTESRSRPRQILVGRVITPLWGDGSIPLKVINPTDHKVVLKRNAKIADVSPCIAVQDLPLPKQIQSNLQCTEEPLPMRSSDEMKRVLSDLDLDDLDLESCEVSAHLKNKLLHIIEKYESVFSRDKMDCGEAKGFVHRINLTDDRPFRFPYRRIPPSQYAKLRTVLNEMEEKGIIRKSHSDYASPLILVWKKNGNLRICTDFRWLNARTVRDACPLRHQSDVLAALGGNAFFSTMDLTSGYYNVPLEEEHKKYTAFSSPFGLHEYNRLPQGLSNSPATLMRMMMSVFGDENFSSVLCYLDDLMVFAPSESVALQRLEMVLSRLSHHNLKLAPKKCCFLRRSVKFLGHIISEEGIKTDPGKVEAVNEIQASDLMEPDGKTPCQKKIRVPHLPIDVLFQNVLLNEDVVDYKDFVSMLRKDLREAAHIARMHTPKEQEQHGKIYNRKVKGCPLTVGVRVLVANRGEKGRRKVADKWESSPYEVMTVYPDISVYRIREINSDKVRVVHRNHL</sequence>
<keyword evidence="5" id="KW-0675">Receptor</keyword>
<dbReference type="Pfam" id="PF00078">
    <property type="entry name" value="RVT_1"/>
    <property type="match status" value="1"/>
</dbReference>
<protein>
    <recommendedName>
        <fullName evidence="2">ribonuclease H</fullName>
        <ecNumber evidence="2">3.1.26.4</ecNumber>
    </recommendedName>
</protein>
<dbReference type="SUPFAM" id="SSF48726">
    <property type="entry name" value="Immunoglobulin"/>
    <property type="match status" value="2"/>
</dbReference>
<dbReference type="InterPro" id="IPR000477">
    <property type="entry name" value="RT_dom"/>
</dbReference>
<reference evidence="5 6" key="1">
    <citation type="submission" date="2018-03" db="EMBL/GenBank/DDBJ databases">
        <title>Draft genome sequence of Rohu Carp (Labeo rohita).</title>
        <authorList>
            <person name="Das P."/>
            <person name="Kushwaha B."/>
            <person name="Joshi C.G."/>
            <person name="Kumar D."/>
            <person name="Nagpure N.S."/>
            <person name="Sahoo L."/>
            <person name="Das S.P."/>
            <person name="Bit A."/>
            <person name="Patnaik S."/>
            <person name="Meher P.K."/>
            <person name="Jayasankar P."/>
            <person name="Koringa P.G."/>
            <person name="Patel N.V."/>
            <person name="Hinsu A.T."/>
            <person name="Kumar R."/>
            <person name="Pandey M."/>
            <person name="Agarwal S."/>
            <person name="Srivastava S."/>
            <person name="Singh M."/>
            <person name="Iquebal M.A."/>
            <person name="Jaiswal S."/>
            <person name="Angadi U.B."/>
            <person name="Kumar N."/>
            <person name="Raza M."/>
            <person name="Shah T.M."/>
            <person name="Rai A."/>
            <person name="Jena J.K."/>
        </authorList>
    </citation>
    <scope>NUCLEOTIDE SEQUENCE [LARGE SCALE GENOMIC DNA]</scope>
    <source>
        <strain evidence="5">DASCIFA01</strain>
        <tissue evidence="5">Testis</tissue>
    </source>
</reference>
<dbReference type="CDD" id="cd00303">
    <property type="entry name" value="retropepsin_like"/>
    <property type="match status" value="1"/>
</dbReference>
<dbReference type="InterPro" id="IPR050951">
    <property type="entry name" value="Retrovirus_Pol_polyprotein"/>
</dbReference>
<dbReference type="Proteomes" id="UP000290572">
    <property type="component" value="Unassembled WGS sequence"/>
</dbReference>
<evidence type="ECO:0000313" key="6">
    <source>
        <dbReference type="Proteomes" id="UP000290572"/>
    </source>
</evidence>
<dbReference type="InterPro" id="IPR024303">
    <property type="entry name" value="NK_rcpt_2B4_Ig_dom"/>
</dbReference>
<dbReference type="InterPro" id="IPR036179">
    <property type="entry name" value="Ig-like_dom_sf"/>
</dbReference>
<comment type="caution">
    <text evidence="5">The sequence shown here is derived from an EMBL/GenBank/DDBJ whole genome shotgun (WGS) entry which is preliminary data.</text>
</comment>
<dbReference type="STRING" id="84645.A0A498M4F2"/>
<evidence type="ECO:0000256" key="3">
    <source>
        <dbReference type="SAM" id="MobiDB-lite"/>
    </source>
</evidence>
<evidence type="ECO:0000313" key="5">
    <source>
        <dbReference type="EMBL" id="RXN14312.1"/>
    </source>
</evidence>
<dbReference type="AlphaFoldDB" id="A0A498M4F2"/>
<dbReference type="EC" id="3.1.26.4" evidence="2"/>
<evidence type="ECO:0000259" key="4">
    <source>
        <dbReference type="PROSITE" id="PS50878"/>
    </source>
</evidence>
<gene>
    <name evidence="5" type="ORF">ROHU_028794</name>
</gene>
<dbReference type="Pfam" id="PF11465">
    <property type="entry name" value="Receptor_2B4"/>
    <property type="match status" value="1"/>
</dbReference>
<dbReference type="PANTHER" id="PTHR37984:SF5">
    <property type="entry name" value="PROTEIN NYNRIN-LIKE"/>
    <property type="match status" value="1"/>
</dbReference>
<dbReference type="Gene3D" id="3.30.70.270">
    <property type="match status" value="1"/>
</dbReference>
<name>A0A498M4F2_LABRO</name>
<evidence type="ECO:0000256" key="2">
    <source>
        <dbReference type="ARBA" id="ARBA00012180"/>
    </source>
</evidence>
<feature type="domain" description="Reverse transcriptase" evidence="4">
    <location>
        <begin position="927"/>
        <end position="1106"/>
    </location>
</feature>
<dbReference type="CDD" id="cd01647">
    <property type="entry name" value="RT_LTR"/>
    <property type="match status" value="1"/>
</dbReference>